<keyword evidence="6" id="KW-0720">Serine protease</keyword>
<keyword evidence="6" id="KW-0645">Protease</keyword>
<dbReference type="InterPro" id="IPR001254">
    <property type="entry name" value="Trypsin_dom"/>
</dbReference>
<feature type="compositionally biased region" description="Low complexity" evidence="7">
    <location>
        <begin position="302"/>
        <end position="316"/>
    </location>
</feature>
<keyword evidence="2" id="KW-0732">Signal</keyword>
<dbReference type="SMART" id="SM00020">
    <property type="entry name" value="Tryp_SPc"/>
    <property type="match status" value="1"/>
</dbReference>
<dbReference type="PROSITE" id="PS50240">
    <property type="entry name" value="TRYPSIN_DOM"/>
    <property type="match status" value="1"/>
</dbReference>
<dbReference type="SUPFAM" id="SSF50494">
    <property type="entry name" value="Trypsin-like serine proteases"/>
    <property type="match status" value="1"/>
</dbReference>
<dbReference type="Pfam" id="PF00089">
    <property type="entry name" value="Trypsin"/>
    <property type="match status" value="1"/>
</dbReference>
<name>A0AAV2YUY8_9STRA</name>
<keyword evidence="10" id="KW-1185">Reference proteome</keyword>
<feature type="compositionally biased region" description="Low complexity" evidence="7">
    <location>
        <begin position="265"/>
        <end position="276"/>
    </location>
</feature>
<sequence>MDGDSDVMGIVPVMAMSMTASWNSSRSWSGKLEFNTVESTAQLGFVVGLRKDRYGQNFCGGSLIASSYVLTAAHCVAGNNAKFVSVGSRASAGTETEAIAIRKVRVHPRYGFASKFSYDVAILELDSQAYPQPIVLDNAAGFDASDRFTLYGYGADSADSDELSTVLRSVELPFFPEKRCLKTFPELDSSALCAGGELARDACTGDSGSPLVNWIDNAPYLSGLVSSGRSGCGTPGVPGIYARVSSVTAFIDSYVAGHKWRYEPTEPSFPSSTSETMLVPSMGGPREGVIPRSTSGPPDRASSGSTSIRSRSSTTIVNRDGSTPSSPRPRCPSSAAEPETGEDSLNNWPMSLPSLRSANGNSGAAVSPRADSTGGQPSEVYDGALQALELVDEIPQLVDKSLVKFFMGNYSMFMAWRPPLLDAEAVRLTFYSSGNLTRLLNVITSNSELPLHNRRNRFSIVTTAYDATPRAASDAAHC</sequence>
<evidence type="ECO:0000256" key="3">
    <source>
        <dbReference type="ARBA" id="ARBA00023026"/>
    </source>
</evidence>
<dbReference type="InterPro" id="IPR033116">
    <property type="entry name" value="TRYPSIN_SER"/>
</dbReference>
<evidence type="ECO:0000259" key="8">
    <source>
        <dbReference type="PROSITE" id="PS50240"/>
    </source>
</evidence>
<dbReference type="InterPro" id="IPR001314">
    <property type="entry name" value="Peptidase_S1A"/>
</dbReference>
<dbReference type="Gene3D" id="2.40.10.10">
    <property type="entry name" value="Trypsin-like serine proteases"/>
    <property type="match status" value="1"/>
</dbReference>
<dbReference type="InterPro" id="IPR009003">
    <property type="entry name" value="Peptidase_S1_PA"/>
</dbReference>
<evidence type="ECO:0000256" key="7">
    <source>
        <dbReference type="SAM" id="MobiDB-lite"/>
    </source>
</evidence>
<comment type="caution">
    <text evidence="9">The sequence shown here is derived from an EMBL/GenBank/DDBJ whole genome shotgun (WGS) entry which is preliminary data.</text>
</comment>
<evidence type="ECO:0000256" key="5">
    <source>
        <dbReference type="ARBA" id="ARBA00023180"/>
    </source>
</evidence>
<dbReference type="InterPro" id="IPR050430">
    <property type="entry name" value="Peptidase_S1"/>
</dbReference>
<feature type="compositionally biased region" description="Polar residues" evidence="7">
    <location>
        <begin position="343"/>
        <end position="364"/>
    </location>
</feature>
<dbReference type="GO" id="GO:0004252">
    <property type="term" value="F:serine-type endopeptidase activity"/>
    <property type="evidence" value="ECO:0007669"/>
    <property type="project" value="InterPro"/>
</dbReference>
<evidence type="ECO:0000256" key="4">
    <source>
        <dbReference type="ARBA" id="ARBA00023157"/>
    </source>
</evidence>
<evidence type="ECO:0000256" key="1">
    <source>
        <dbReference type="ARBA" id="ARBA00007664"/>
    </source>
</evidence>
<dbReference type="InterPro" id="IPR018114">
    <property type="entry name" value="TRYPSIN_HIS"/>
</dbReference>
<dbReference type="GO" id="GO:0006508">
    <property type="term" value="P:proteolysis"/>
    <property type="evidence" value="ECO:0007669"/>
    <property type="project" value="UniProtKB-KW"/>
</dbReference>
<dbReference type="EMBL" id="DAKRPA010000115">
    <property type="protein sequence ID" value="DAZ98131.1"/>
    <property type="molecule type" value="Genomic_DNA"/>
</dbReference>
<keyword evidence="5" id="KW-0325">Glycoprotein</keyword>
<dbReference type="PRINTS" id="PR00722">
    <property type="entry name" value="CHYMOTRYPSIN"/>
</dbReference>
<dbReference type="PROSITE" id="PS00134">
    <property type="entry name" value="TRYPSIN_HIS"/>
    <property type="match status" value="1"/>
</dbReference>
<dbReference type="InterPro" id="IPR043504">
    <property type="entry name" value="Peptidase_S1_PA_chymotrypsin"/>
</dbReference>
<dbReference type="PROSITE" id="PS00135">
    <property type="entry name" value="TRYPSIN_SER"/>
    <property type="match status" value="1"/>
</dbReference>
<evidence type="ECO:0000256" key="6">
    <source>
        <dbReference type="RuleBase" id="RU363034"/>
    </source>
</evidence>
<proteinExistence type="inferred from homology"/>
<keyword evidence="3" id="KW-0843">Virulence</keyword>
<dbReference type="CDD" id="cd00190">
    <property type="entry name" value="Tryp_SPc"/>
    <property type="match status" value="1"/>
</dbReference>
<evidence type="ECO:0000313" key="9">
    <source>
        <dbReference type="EMBL" id="DAZ98131.1"/>
    </source>
</evidence>
<reference evidence="9" key="1">
    <citation type="submission" date="2022-11" db="EMBL/GenBank/DDBJ databases">
        <authorList>
            <person name="Morgan W.R."/>
            <person name="Tartar A."/>
        </authorList>
    </citation>
    <scope>NUCLEOTIDE SEQUENCE</scope>
    <source>
        <strain evidence="9">ARSEF 373</strain>
    </source>
</reference>
<protein>
    <recommendedName>
        <fullName evidence="8">Peptidase S1 domain-containing protein</fullName>
    </recommendedName>
</protein>
<reference evidence="9" key="2">
    <citation type="journal article" date="2023" name="Microbiol Resour">
        <title>Decontamination and Annotation of the Draft Genome Sequence of the Oomycete Lagenidium giganteum ARSEF 373.</title>
        <authorList>
            <person name="Morgan W.R."/>
            <person name="Tartar A."/>
        </authorList>
    </citation>
    <scope>NUCLEOTIDE SEQUENCE</scope>
    <source>
        <strain evidence="9">ARSEF 373</strain>
    </source>
</reference>
<comment type="similarity">
    <text evidence="1">Belongs to the peptidase S1 family.</text>
</comment>
<gene>
    <name evidence="9" type="ORF">N0F65_003117</name>
</gene>
<feature type="domain" description="Peptidase S1" evidence="8">
    <location>
        <begin position="7"/>
        <end position="256"/>
    </location>
</feature>
<accession>A0AAV2YUY8</accession>
<evidence type="ECO:0000256" key="2">
    <source>
        <dbReference type="ARBA" id="ARBA00022729"/>
    </source>
</evidence>
<feature type="region of interest" description="Disordered" evidence="7">
    <location>
        <begin position="262"/>
        <end position="378"/>
    </location>
</feature>
<dbReference type="PANTHER" id="PTHR24276">
    <property type="entry name" value="POLYSERASE-RELATED"/>
    <property type="match status" value="1"/>
</dbReference>
<keyword evidence="4" id="KW-1015">Disulfide bond</keyword>
<dbReference type="Proteomes" id="UP001146120">
    <property type="component" value="Unassembled WGS sequence"/>
</dbReference>
<organism evidence="9 10">
    <name type="scientific">Lagenidium giganteum</name>
    <dbReference type="NCBI Taxonomy" id="4803"/>
    <lineage>
        <taxon>Eukaryota</taxon>
        <taxon>Sar</taxon>
        <taxon>Stramenopiles</taxon>
        <taxon>Oomycota</taxon>
        <taxon>Peronosporomycetes</taxon>
        <taxon>Pythiales</taxon>
        <taxon>Pythiaceae</taxon>
    </lineage>
</organism>
<dbReference type="PANTHER" id="PTHR24276:SF98">
    <property type="entry name" value="FI18310P1-RELATED"/>
    <property type="match status" value="1"/>
</dbReference>
<keyword evidence="6" id="KW-0378">Hydrolase</keyword>
<dbReference type="AlphaFoldDB" id="A0AAV2YUY8"/>
<evidence type="ECO:0000313" key="10">
    <source>
        <dbReference type="Proteomes" id="UP001146120"/>
    </source>
</evidence>